<evidence type="ECO:0000313" key="3">
    <source>
        <dbReference type="EMBL" id="KIW49413.1"/>
    </source>
</evidence>
<evidence type="ECO:0000259" key="2">
    <source>
        <dbReference type="Pfam" id="PF20237"/>
    </source>
</evidence>
<name>A0A0D2E1U6_9EURO</name>
<dbReference type="STRING" id="348802.A0A0D2E1U6"/>
<feature type="domain" description="DUF6594" evidence="2">
    <location>
        <begin position="69"/>
        <end position="291"/>
    </location>
</feature>
<proteinExistence type="predicted"/>
<organism evidence="3 4">
    <name type="scientific">Exophiala xenobiotica</name>
    <dbReference type="NCBI Taxonomy" id="348802"/>
    <lineage>
        <taxon>Eukaryota</taxon>
        <taxon>Fungi</taxon>
        <taxon>Dikarya</taxon>
        <taxon>Ascomycota</taxon>
        <taxon>Pezizomycotina</taxon>
        <taxon>Eurotiomycetes</taxon>
        <taxon>Chaetothyriomycetidae</taxon>
        <taxon>Chaetothyriales</taxon>
        <taxon>Herpotrichiellaceae</taxon>
        <taxon>Exophiala</taxon>
    </lineage>
</organism>
<feature type="transmembrane region" description="Helical" evidence="1">
    <location>
        <begin position="278"/>
        <end position="296"/>
    </location>
</feature>
<dbReference type="GeneID" id="25333001"/>
<dbReference type="InterPro" id="IPR046529">
    <property type="entry name" value="DUF6594"/>
</dbReference>
<dbReference type="EMBL" id="KN847323">
    <property type="protein sequence ID" value="KIW49413.1"/>
    <property type="molecule type" value="Genomic_DNA"/>
</dbReference>
<accession>A0A0D2E1U6</accession>
<keyword evidence="1" id="KW-1133">Transmembrane helix</keyword>
<gene>
    <name evidence="3" type="ORF">PV05_11093</name>
</gene>
<keyword evidence="4" id="KW-1185">Reference proteome</keyword>
<dbReference type="OrthoDB" id="3546297at2759"/>
<dbReference type="HOGENOM" id="CLU_933943_0_0_1"/>
<dbReference type="Proteomes" id="UP000054342">
    <property type="component" value="Unassembled WGS sequence"/>
</dbReference>
<protein>
    <recommendedName>
        <fullName evidence="2">DUF6594 domain-containing protein</fullName>
    </recommendedName>
</protein>
<sequence length="298" mass="32790">MVLPPRQFQFSHTLAVPLRPLGLGRRSQVDLERGRNNLPERLYEASEPHLLYLHGLKNGPVTAATVYLSTLQRMCLHDLQAELVDVVSQIFREKRATKQMMDDARDLLQKFSTASSPVLVTVCGIRLIIYFTEASCLRDYDYMIEQEAEARRNDQPDPFNISTQMELGQYLLRPLIDQQLADQNLTQRLRPPLDQGEVQRGNNVLPPGVARGAANDAARLRLLITSFVTGIIAGLALILPMLITVLVGGLAITLIISSAAAILFAGGLAFFTDMQPESVMGAVAAYAAVYVVFVGASL</sequence>
<evidence type="ECO:0000256" key="1">
    <source>
        <dbReference type="SAM" id="Phobius"/>
    </source>
</evidence>
<keyword evidence="1" id="KW-0472">Membrane</keyword>
<feature type="transmembrane region" description="Helical" evidence="1">
    <location>
        <begin position="249"/>
        <end position="271"/>
    </location>
</feature>
<dbReference type="Pfam" id="PF20237">
    <property type="entry name" value="DUF6594"/>
    <property type="match status" value="1"/>
</dbReference>
<reference evidence="3 4" key="1">
    <citation type="submission" date="2015-01" db="EMBL/GenBank/DDBJ databases">
        <title>The Genome Sequence of Exophiala xenobiotica CBS118157.</title>
        <authorList>
            <consortium name="The Broad Institute Genomics Platform"/>
            <person name="Cuomo C."/>
            <person name="de Hoog S."/>
            <person name="Gorbushina A."/>
            <person name="Stielow B."/>
            <person name="Teixiera M."/>
            <person name="Abouelleil A."/>
            <person name="Chapman S.B."/>
            <person name="Priest M."/>
            <person name="Young S.K."/>
            <person name="Wortman J."/>
            <person name="Nusbaum C."/>
            <person name="Birren B."/>
        </authorList>
    </citation>
    <scope>NUCLEOTIDE SEQUENCE [LARGE SCALE GENOMIC DNA]</scope>
    <source>
        <strain evidence="3 4">CBS 118157</strain>
    </source>
</reference>
<dbReference type="RefSeq" id="XP_013309997.1">
    <property type="nucleotide sequence ID" value="XM_013454543.1"/>
</dbReference>
<evidence type="ECO:0000313" key="4">
    <source>
        <dbReference type="Proteomes" id="UP000054342"/>
    </source>
</evidence>
<keyword evidence="1" id="KW-0812">Transmembrane</keyword>
<feature type="transmembrane region" description="Helical" evidence="1">
    <location>
        <begin position="220"/>
        <end position="243"/>
    </location>
</feature>
<dbReference type="AlphaFoldDB" id="A0A0D2E1U6"/>